<dbReference type="RefSeq" id="WP_188088583.1">
    <property type="nucleotide sequence ID" value="NZ_JACVFC010000001.1"/>
</dbReference>
<comment type="caution">
    <text evidence="1">The sequence shown here is derived from an EMBL/GenBank/DDBJ whole genome shotgun (WGS) entry which is preliminary data.</text>
</comment>
<dbReference type="Proteomes" id="UP000659124">
    <property type="component" value="Unassembled WGS sequence"/>
</dbReference>
<dbReference type="EMBL" id="JACVFC010000001">
    <property type="protein sequence ID" value="MBC9931568.1"/>
    <property type="molecule type" value="Genomic_DNA"/>
</dbReference>
<protein>
    <submittedName>
        <fullName evidence="1">Uncharacterized protein</fullName>
    </submittedName>
</protein>
<accession>A0ABR7TM52</accession>
<name>A0ABR7TM52_9BACT</name>
<reference evidence="1 2" key="1">
    <citation type="submission" date="2020-09" db="EMBL/GenBank/DDBJ databases">
        <title>Genome sequences of type strains of Chitinophaga qingshengii and Chitinophaga varians.</title>
        <authorList>
            <person name="Kittiwongwattana C."/>
        </authorList>
    </citation>
    <scope>NUCLEOTIDE SEQUENCE [LARGE SCALE GENOMIC DNA]</scope>
    <source>
        <strain evidence="1 2">JCM 30026</strain>
    </source>
</reference>
<evidence type="ECO:0000313" key="1">
    <source>
        <dbReference type="EMBL" id="MBC9931568.1"/>
    </source>
</evidence>
<organism evidence="1 2">
    <name type="scientific">Chitinophaga qingshengii</name>
    <dbReference type="NCBI Taxonomy" id="1569794"/>
    <lineage>
        <taxon>Bacteria</taxon>
        <taxon>Pseudomonadati</taxon>
        <taxon>Bacteroidota</taxon>
        <taxon>Chitinophagia</taxon>
        <taxon>Chitinophagales</taxon>
        <taxon>Chitinophagaceae</taxon>
        <taxon>Chitinophaga</taxon>
    </lineage>
</organism>
<proteinExistence type="predicted"/>
<keyword evidence="2" id="KW-1185">Reference proteome</keyword>
<sequence>MAKSSSIIRIKTRTVKELRTKKLLNDVAERLQGKELFPQKIEKAKAFFKGLQVSW</sequence>
<evidence type="ECO:0000313" key="2">
    <source>
        <dbReference type="Proteomes" id="UP000659124"/>
    </source>
</evidence>
<gene>
    <name evidence="1" type="ORF">ICL07_14370</name>
</gene>